<organism evidence="4 5">
    <name type="scientific">Pseudomonas zhanjiangensis</name>
    <dbReference type="NCBI Taxonomy" id="3239015"/>
    <lineage>
        <taxon>Bacteria</taxon>
        <taxon>Pseudomonadati</taxon>
        <taxon>Pseudomonadota</taxon>
        <taxon>Gammaproteobacteria</taxon>
        <taxon>Pseudomonadales</taxon>
        <taxon>Pseudomonadaceae</taxon>
        <taxon>Pseudomonas</taxon>
    </lineage>
</organism>
<evidence type="ECO:0000259" key="3">
    <source>
        <dbReference type="Pfam" id="PF02608"/>
    </source>
</evidence>
<dbReference type="PANTHER" id="PTHR43208:SF1">
    <property type="entry name" value="ABC TRANSPORTER SUBSTRATE-BINDING PROTEIN"/>
    <property type="match status" value="1"/>
</dbReference>
<evidence type="ECO:0000313" key="4">
    <source>
        <dbReference type="EMBL" id="MEX6503777.1"/>
    </source>
</evidence>
<dbReference type="RefSeq" id="WP_369288719.1">
    <property type="nucleotide sequence ID" value="NZ_JBFTEG010000015.1"/>
</dbReference>
<proteinExistence type="predicted"/>
<dbReference type="Proteomes" id="UP001560296">
    <property type="component" value="Unassembled WGS sequence"/>
</dbReference>
<dbReference type="EMBL" id="JBFTEG010000015">
    <property type="protein sequence ID" value="MEX6503777.1"/>
    <property type="molecule type" value="Genomic_DNA"/>
</dbReference>
<evidence type="ECO:0000256" key="2">
    <source>
        <dbReference type="SAM" id="SignalP"/>
    </source>
</evidence>
<protein>
    <submittedName>
        <fullName evidence="4">BMP family ABC transporter substrate-binding protein</fullName>
    </submittedName>
</protein>
<feature type="signal peptide" evidence="2">
    <location>
        <begin position="1"/>
        <end position="30"/>
    </location>
</feature>
<comment type="caution">
    <text evidence="4">The sequence shown here is derived from an EMBL/GenBank/DDBJ whole genome shotgun (WGS) entry which is preliminary data.</text>
</comment>
<feature type="domain" description="ABC transporter substrate-binding protein PnrA-like" evidence="3">
    <location>
        <begin position="35"/>
        <end position="304"/>
    </location>
</feature>
<dbReference type="InterPro" id="IPR052910">
    <property type="entry name" value="ABC-Purine-Binding"/>
</dbReference>
<name>A0ABV3YWQ7_9PSED</name>
<dbReference type="PANTHER" id="PTHR43208">
    <property type="entry name" value="ABC TRANSPORTER SUBSTRATE-BINDING PROTEIN"/>
    <property type="match status" value="1"/>
</dbReference>
<reference evidence="4 5" key="1">
    <citation type="submission" date="2024-07" db="EMBL/GenBank/DDBJ databases">
        <authorList>
            <person name="Li M."/>
        </authorList>
    </citation>
    <scope>NUCLEOTIDE SEQUENCE [LARGE SCALE GENOMIC DNA]</scope>
    <source>
        <strain evidence="4 5">25A3E</strain>
    </source>
</reference>
<accession>A0ABV3YWQ7</accession>
<dbReference type="InterPro" id="IPR003760">
    <property type="entry name" value="PnrA-like"/>
</dbReference>
<feature type="chain" id="PRO_5045650906" evidence="2">
    <location>
        <begin position="31"/>
        <end position="365"/>
    </location>
</feature>
<gene>
    <name evidence="4" type="ORF">AB5S05_17060</name>
</gene>
<evidence type="ECO:0000256" key="1">
    <source>
        <dbReference type="ARBA" id="ARBA00022729"/>
    </source>
</evidence>
<dbReference type="PROSITE" id="PS51318">
    <property type="entry name" value="TAT"/>
    <property type="match status" value="1"/>
</dbReference>
<keyword evidence="1 2" id="KW-0732">Signal</keyword>
<dbReference type="Gene3D" id="3.40.50.2300">
    <property type="match status" value="2"/>
</dbReference>
<keyword evidence="5" id="KW-1185">Reference proteome</keyword>
<dbReference type="CDD" id="cd19963">
    <property type="entry name" value="PBP1_BMP-like"/>
    <property type="match status" value="1"/>
</dbReference>
<dbReference type="InterPro" id="IPR006311">
    <property type="entry name" value="TAT_signal"/>
</dbReference>
<evidence type="ECO:0000313" key="5">
    <source>
        <dbReference type="Proteomes" id="UP001560296"/>
    </source>
</evidence>
<dbReference type="Pfam" id="PF02608">
    <property type="entry name" value="Bmp"/>
    <property type="match status" value="1"/>
</dbReference>
<sequence length="365" mass="39811">MGNRRQFIKTATGVALATLFGAGLLGQAQAADPLKVGFVYISPIGDAGWTYQHDQGRLQMERALGDKVETKYIENVPEGADAERVIRELASSGYGLIYATSFGYMNYVERVAKQFPQVTLMHATGYKTGKNFGNYNARFYEGRYLNGVVAGKMSKSNILGYVAAFPIPEVVMGINAFARGARSVNPDAEVRVIWVNSWYDPGKEREAALTLISQGADMLTHHTDSTAVVQAAEEKGVNAFSYHSDMSKYGPNAQLSGTTHQWGDFYTRTTQAVLDGSWKPESTWGGVQQGMIETVPLNASVPDEVRALVDKLQADMRAGSFHPFTGPVVDQDGKTRVPAGEVISDNDLGHMKYFVQGVASKLRSN</sequence>